<dbReference type="PANTHER" id="PTHR46494:SF1">
    <property type="entry name" value="CORA FAMILY METAL ION TRANSPORTER (EUROFUNG)"/>
    <property type="match status" value="1"/>
</dbReference>
<dbReference type="GO" id="GO:0050897">
    <property type="term" value="F:cobalt ion binding"/>
    <property type="evidence" value="ECO:0007669"/>
    <property type="project" value="TreeGrafter"/>
</dbReference>
<feature type="transmembrane region" description="Helical" evidence="6">
    <location>
        <begin position="561"/>
        <end position="581"/>
    </location>
</feature>
<dbReference type="SUPFAM" id="SSF144083">
    <property type="entry name" value="Magnesium transport protein CorA, transmembrane region"/>
    <property type="match status" value="1"/>
</dbReference>
<name>A0A3M6YLY3_HORWE</name>
<evidence type="ECO:0000256" key="4">
    <source>
        <dbReference type="ARBA" id="ARBA00023136"/>
    </source>
</evidence>
<evidence type="ECO:0000313" key="10">
    <source>
        <dbReference type="Proteomes" id="UP000282582"/>
    </source>
</evidence>
<evidence type="ECO:0000256" key="3">
    <source>
        <dbReference type="ARBA" id="ARBA00022989"/>
    </source>
</evidence>
<feature type="compositionally biased region" description="Basic and acidic residues" evidence="5">
    <location>
        <begin position="694"/>
        <end position="710"/>
    </location>
</feature>
<evidence type="ECO:0000256" key="5">
    <source>
        <dbReference type="SAM" id="MobiDB-lite"/>
    </source>
</evidence>
<dbReference type="AlphaFoldDB" id="A0A3M6YLY3"/>
<dbReference type="Gene3D" id="1.20.58.340">
    <property type="entry name" value="Magnesium transport protein CorA, transmembrane region"/>
    <property type="match status" value="1"/>
</dbReference>
<evidence type="ECO:0000313" key="8">
    <source>
        <dbReference type="EMBL" id="RMY04030.1"/>
    </source>
</evidence>
<keyword evidence="3 6" id="KW-1133">Transmembrane helix</keyword>
<feature type="compositionally biased region" description="Acidic residues" evidence="5">
    <location>
        <begin position="100"/>
        <end position="109"/>
    </location>
</feature>
<evidence type="ECO:0000256" key="6">
    <source>
        <dbReference type="SAM" id="Phobius"/>
    </source>
</evidence>
<dbReference type="PANTHER" id="PTHR46494">
    <property type="entry name" value="CORA FAMILY METAL ION TRANSPORTER (EUROFUNG)"/>
    <property type="match status" value="1"/>
</dbReference>
<organism evidence="8 10">
    <name type="scientific">Hortaea werneckii</name>
    <name type="common">Black yeast</name>
    <name type="synonym">Cladosporium werneckii</name>
    <dbReference type="NCBI Taxonomy" id="91943"/>
    <lineage>
        <taxon>Eukaryota</taxon>
        <taxon>Fungi</taxon>
        <taxon>Dikarya</taxon>
        <taxon>Ascomycota</taxon>
        <taxon>Pezizomycotina</taxon>
        <taxon>Dothideomycetes</taxon>
        <taxon>Dothideomycetidae</taxon>
        <taxon>Mycosphaerellales</taxon>
        <taxon>Teratosphaeriaceae</taxon>
        <taxon>Hortaea</taxon>
    </lineage>
</organism>
<evidence type="ECO:0000256" key="2">
    <source>
        <dbReference type="ARBA" id="ARBA00022692"/>
    </source>
</evidence>
<sequence length="744" mass="85432">MENSQEINELLVRLDAQRDAFLESFRAVHELLAQNIAASAGASSGQPAASTGTPTSEPEQRSPRPSVTRPDPDRVAHIRKTLTGLNTITTSSGSRRTGEDSDNDDDGEDYYVATPLEPRSHDEESLRKHLQSYKWNPYGAKILETIVDTPSRMLQSPLMPMQKGPVEDGSHYSHCQVFDVGPDGAPLQFETSTIERETSRANAIWQAIREVNQPSKDRLAVGRITVLRELSPILFGAVHHTLHQDFDMDELFRHLVVSDGTSANMHRAFDDDVRRQRSFVFNFEYFTIIGESPAREPMKWQLSDRQGKRREHNIAVTRCSSVVALVLNGKAIQKVKNPSRHRAGSYGYAYDPWSSWQVLNLQCYPDWHASMDVHDATQHYVNGPEAFLVTLLGEYKDAQKRFEHVYREISDLIMPPLEFMFDSDIRDRLLFEDEYFTMSRRYFWAYQTLGLMNESIISMIDAYERTFTDEVWAGRHRTLWPLLDQNSPRNRYYKEKRMAPLRAKFEAEMDNLRKLIAKNDLRREKITGLKEDLFTGTSIQESRKSVENTEITIQQGHNIKLLTLVSIFFLPLTFVTSVFGMSNMPTAQHYNTFGIVTAVVCVPFFVLIGSLNTTRGMHFWRQKSRIALHKLAIFIAWLFGCGRKRDDKEVDLDDEELDVDIEPLPLRRSTTPSNPRDARMRRVGTMQNGHLSRHSVEMKKVESRDRDRSSGDQPAAGLQTSQTSRLAEMWSEERRRTLKFSSNV</sequence>
<keyword evidence="2 6" id="KW-0812">Transmembrane</keyword>
<accession>A0A3M6YLY3</accession>
<comment type="subcellular location">
    <subcellularLocation>
        <location evidence="1">Cell membrane</location>
        <topology evidence="1">Multi-pass membrane protein</topology>
    </subcellularLocation>
</comment>
<dbReference type="EMBL" id="QWIJ01000235">
    <property type="protein sequence ID" value="RMX85217.1"/>
    <property type="molecule type" value="Genomic_DNA"/>
</dbReference>
<gene>
    <name evidence="8" type="ORF">D0868_07165</name>
    <name evidence="7" type="ORF">D0869_03992</name>
</gene>
<comment type="caution">
    <text evidence="8">The sequence shown here is derived from an EMBL/GenBank/DDBJ whole genome shotgun (WGS) entry which is preliminary data.</text>
</comment>
<dbReference type="InterPro" id="IPR002523">
    <property type="entry name" value="MgTranspt_CorA/ZnTranspt_ZntB"/>
</dbReference>
<evidence type="ECO:0000256" key="1">
    <source>
        <dbReference type="ARBA" id="ARBA00004651"/>
    </source>
</evidence>
<evidence type="ECO:0000313" key="9">
    <source>
        <dbReference type="Proteomes" id="UP000281245"/>
    </source>
</evidence>
<reference evidence="9 10" key="1">
    <citation type="journal article" date="2018" name="BMC Genomics">
        <title>Genomic evidence for intraspecific hybridization in a clonal and extremely halotolerant yeast.</title>
        <authorList>
            <person name="Gostincar C."/>
            <person name="Stajich J.E."/>
            <person name="Zupancic J."/>
            <person name="Zalar P."/>
            <person name="Gunde-Cimerman N."/>
        </authorList>
    </citation>
    <scope>NUCLEOTIDE SEQUENCE [LARGE SCALE GENOMIC DNA]</scope>
    <source>
        <strain evidence="8 10">EXF-6654</strain>
        <strain evidence="7 9">EXF-6656</strain>
    </source>
</reference>
<dbReference type="InterPro" id="IPR045863">
    <property type="entry name" value="CorA_TM1_TM2"/>
</dbReference>
<proteinExistence type="predicted"/>
<dbReference type="EMBL" id="QWIK01000574">
    <property type="protein sequence ID" value="RMY04030.1"/>
    <property type="molecule type" value="Genomic_DNA"/>
</dbReference>
<dbReference type="Pfam" id="PF01544">
    <property type="entry name" value="CorA"/>
    <property type="match status" value="1"/>
</dbReference>
<feature type="transmembrane region" description="Helical" evidence="6">
    <location>
        <begin position="593"/>
        <end position="614"/>
    </location>
</feature>
<dbReference type="Proteomes" id="UP000282582">
    <property type="component" value="Unassembled WGS sequence"/>
</dbReference>
<dbReference type="OrthoDB" id="426293at2759"/>
<keyword evidence="4 6" id="KW-0472">Membrane</keyword>
<feature type="compositionally biased region" description="Low complexity" evidence="5">
    <location>
        <begin position="39"/>
        <end position="50"/>
    </location>
</feature>
<dbReference type="Proteomes" id="UP000281245">
    <property type="component" value="Unassembled WGS sequence"/>
</dbReference>
<evidence type="ECO:0000313" key="7">
    <source>
        <dbReference type="EMBL" id="RMX85217.1"/>
    </source>
</evidence>
<dbReference type="GO" id="GO:0000287">
    <property type="term" value="F:magnesium ion binding"/>
    <property type="evidence" value="ECO:0007669"/>
    <property type="project" value="TreeGrafter"/>
</dbReference>
<dbReference type="GO" id="GO:0005886">
    <property type="term" value="C:plasma membrane"/>
    <property type="evidence" value="ECO:0007669"/>
    <property type="project" value="UniProtKB-SubCell"/>
</dbReference>
<dbReference type="GO" id="GO:0015095">
    <property type="term" value="F:magnesium ion transmembrane transporter activity"/>
    <property type="evidence" value="ECO:0007669"/>
    <property type="project" value="TreeGrafter"/>
</dbReference>
<protein>
    <submittedName>
        <fullName evidence="8">Uncharacterized protein</fullName>
    </submittedName>
</protein>
<feature type="region of interest" description="Disordered" evidence="5">
    <location>
        <begin position="664"/>
        <end position="744"/>
    </location>
</feature>
<dbReference type="GO" id="GO:0015087">
    <property type="term" value="F:cobalt ion transmembrane transporter activity"/>
    <property type="evidence" value="ECO:0007669"/>
    <property type="project" value="TreeGrafter"/>
</dbReference>
<feature type="region of interest" description="Disordered" evidence="5">
    <location>
        <begin position="39"/>
        <end position="125"/>
    </location>
</feature>